<feature type="region of interest" description="Disordered" evidence="3">
    <location>
        <begin position="2086"/>
        <end position="2128"/>
    </location>
</feature>
<dbReference type="PANTHER" id="PTHR48051">
    <property type="match status" value="1"/>
</dbReference>
<evidence type="ECO:0000313" key="4">
    <source>
        <dbReference type="EMBL" id="GCA62154.1"/>
    </source>
</evidence>
<evidence type="ECO:0000313" key="5">
    <source>
        <dbReference type="Proteomes" id="UP000265618"/>
    </source>
</evidence>
<accession>A0A391NIU8</accession>
<reference evidence="4 5" key="1">
    <citation type="journal article" date="2018" name="PLoS ONE">
        <title>The draft genome of Kipferlia bialata reveals reductive genome evolution in fornicate parasites.</title>
        <authorList>
            <person name="Tanifuji G."/>
            <person name="Takabayashi S."/>
            <person name="Kume K."/>
            <person name="Takagi M."/>
            <person name="Nakayama T."/>
            <person name="Kamikawa R."/>
            <person name="Inagaki Y."/>
            <person name="Hashimoto T."/>
        </authorList>
    </citation>
    <scope>NUCLEOTIDE SEQUENCE [LARGE SCALE GENOMIC DNA]</scope>
    <source>
        <strain evidence="4">NY0173</strain>
    </source>
</reference>
<feature type="region of interest" description="Disordered" evidence="3">
    <location>
        <begin position="2406"/>
        <end position="2474"/>
    </location>
</feature>
<dbReference type="SUPFAM" id="SSF52058">
    <property type="entry name" value="L domain-like"/>
    <property type="match status" value="1"/>
</dbReference>
<dbReference type="InterPro" id="IPR050216">
    <property type="entry name" value="LRR_domain-containing"/>
</dbReference>
<keyword evidence="2" id="KW-0677">Repeat</keyword>
<dbReference type="OrthoDB" id="676979at2759"/>
<proteinExistence type="predicted"/>
<dbReference type="InterPro" id="IPR032675">
    <property type="entry name" value="LRR_dom_sf"/>
</dbReference>
<evidence type="ECO:0000256" key="2">
    <source>
        <dbReference type="ARBA" id="ARBA00022737"/>
    </source>
</evidence>
<dbReference type="PANTHER" id="PTHR48051:SF1">
    <property type="entry name" value="RAS SUPPRESSOR PROTEIN 1"/>
    <property type="match status" value="1"/>
</dbReference>
<feature type="compositionally biased region" description="Low complexity" evidence="3">
    <location>
        <begin position="2441"/>
        <end position="2452"/>
    </location>
</feature>
<feature type="compositionally biased region" description="Basic and acidic residues" evidence="3">
    <location>
        <begin position="2113"/>
        <end position="2126"/>
    </location>
</feature>
<evidence type="ECO:0000256" key="3">
    <source>
        <dbReference type="SAM" id="MobiDB-lite"/>
    </source>
</evidence>
<organism evidence="4 5">
    <name type="scientific">Kipferlia bialata</name>
    <dbReference type="NCBI Taxonomy" id="797122"/>
    <lineage>
        <taxon>Eukaryota</taxon>
        <taxon>Metamonada</taxon>
        <taxon>Carpediemonas-like organisms</taxon>
        <taxon>Kipferlia</taxon>
    </lineage>
</organism>
<protein>
    <submittedName>
        <fullName evidence="4">Uncharacterized protein</fullName>
    </submittedName>
</protein>
<name>A0A391NIU8_9EUKA</name>
<comment type="caution">
    <text evidence="4">The sequence shown here is derived from an EMBL/GenBank/DDBJ whole genome shotgun (WGS) entry which is preliminary data.</text>
</comment>
<dbReference type="Gene3D" id="3.80.10.10">
    <property type="entry name" value="Ribonuclease Inhibitor"/>
    <property type="match status" value="1"/>
</dbReference>
<dbReference type="GO" id="GO:0005737">
    <property type="term" value="C:cytoplasm"/>
    <property type="evidence" value="ECO:0007669"/>
    <property type="project" value="TreeGrafter"/>
</dbReference>
<feature type="region of interest" description="Disordered" evidence="3">
    <location>
        <begin position="76"/>
        <end position="130"/>
    </location>
</feature>
<keyword evidence="5" id="KW-1185">Reference proteome</keyword>
<keyword evidence="1" id="KW-0433">Leucine-rich repeat</keyword>
<dbReference type="EMBL" id="BDIP01000236">
    <property type="protein sequence ID" value="GCA62154.1"/>
    <property type="molecule type" value="Genomic_DNA"/>
</dbReference>
<evidence type="ECO:0000256" key="1">
    <source>
        <dbReference type="ARBA" id="ARBA00022614"/>
    </source>
</evidence>
<dbReference type="Proteomes" id="UP000265618">
    <property type="component" value="Unassembled WGS sequence"/>
</dbReference>
<gene>
    <name evidence="4" type="ORF">KIPB_001611</name>
</gene>
<sequence>MQQGMLSSAVSLLYTLGQNPKLHKTLQEVRVVSPEGTNSGVVAIMLRAVIRQSESLSPDSELSVARSQAWVRLRQTSGEGGGGEAPVAVSESETDEQSCEGEDRVAGGALPPLPPSGTHPTHPMHGSEAWGGGLHREASTTTAIAVQHLRELSFCVPPAVQSAEPLTARERESDRVGEHTLGMALSVIAALTLSYPENGAALVPLLCASGPGSMSSHTREVVTVTLGKQWGLRIGDKKGYQSFVKGCLFKGTSLDEPSPWFCARLGLLLGLIKGMPDKVALAEYGLLDWVLSTVEARPDSEVISLCKSILNEACVHHEEVGILYVRRGMLQRVCQRLRKARDMHPGALQFLLGAMCRVLSGLTELDVTGASERKGIAKAFDVISSWYDPKDETPFSWSRTVSGIRHSTMALAELVDIGRGEEEFVSLLLLVVRASAFYPCQGSAPSSADVRMGSAGGDRDVTPVTRHSLFVLLLSTFKHHFSLLGRDAQLSVCSSLLAAPCMGPFLAGVEYSIRLGRTDSHSDTVDFVLGFCGMLCNAASSDSPISLGVDTQIVAVTEACLLELSADPTFEAQTGSAQFVTSFKHLVSLRQRVGTSMVFGTCVVPLLVSVMGSDIDPSDIHQAVAATTFSRQLGMVHDSLSVLGLVVKAPSITRAVSHISDTLGEEVPRQYLAGALHSLSAAARSGVSELRDGDAVEGMEREDVVALVGPLIRAVQLLRTETPSPDPDPTLDAVSVLAAFQPFFVTHPLLHVYLDCVGANTGLLDVFLETGTPFRDVLTHAEPSLGRLLLDYVGDGPSAVELPVRMHMVRRVISTLFPTPLIVEGPLEDMHFEHVRYAMQTLSRDCLADTAEGGARPCTQAQRALAQEVVCAELGDYLRVNPPEMKLPLAPLALALQAEVRRDPFSPSSTSLSGILSQIVFRSAISGRPRLSDKVGVRFIPRILLHGLAEYGTDIVDVLFDDAVYDGGVFECMELDIGGCLAQPPILAVPKAATRLFPNLSVMDLSDNDIHVFGDLLRHTPSLAVARLGGNPLTALPETLFELERLAELNLDRTSLSVLPRGINMLHSLRELSVCDTPVVTCLFDIRLCPRLSLLDLSGTCVSGLPDSFSEATDLATRTSMMNEGGGLFERHLPQDSRTTAVSLMSVGAHTPRTMDQAPDTNFSLLDSLQALTLRLPTDYSSEPDHSRQRAVNVYVCGSENSGRTDVCHALLSHLVGPSFIPEDTCGPYCPGSLHRWLSVQVPVRPAGSTGGEDLSVILNIIELPDRDSSRLLYGSGVFVLCFSPEEGPGSLSTSVSMLQGRESKGYGVRAIVLEYGVAPNSPPGPALQDILDTITGDLLVTPDEALRCQAPMSRMSAELLYLLVCESVVSVPMLYARSYPASAVRLLSVLQEVRGSLWMDLSETRRLAAVTSHRDMPDVNEAVASDLKILEGLGHVQIHPREGLVILDPEVFGIVLNALHDHSGSRGTGQMAPVLDIDGMAAVLCEARHHQQLTEAAGDLYGIAQEEAAANAQAPPPDAPTTLSVTVLDGMTVPPSSRAAHGVAGCVPIPSVYTKRSHVRSREPSVDVQGATGEEEVQEICRVRRFCSLLTRLGLIGPWVYPKTSLSGGVDGGQAGNAYLLPGALPVSSPLSLSVLRRVRDVATGAEQAVTALWVVCCSTSSIGHKSAPYLEVMRPSDVVSSSSPIPPAAVAALLCAVPYVSECIPSINSLWVSGGVLTVSPTCECVVTTSSVYLDATDSGKGLKCAFLYHGASRDYAMEGRVVDCLSHALRSILYRFSNLQVHSILLPCPACGIPCGRVSPLILADTVYGSESLAAECGLIHPPESDAPEPLCPQCGESVLFEFHTDTDKDSDITRAHTGLSRLSGTLSSPGPSSIHQPPCVSERLLADRILKDIPVILVPTCVQESFDNVVGIGAHQRAGSNRQRERESVLNGISFAAFDYVCTGCTHPHVAARHSFIPKDGIPCTLLEFVQALALFCGVLAEEEDEDDEFVLPALLAQYAALVPGISGSSCSGGIVLVALEDSVTVAGPSTIPSHVQDLVDHLNGVYRMSFSSCVMGRGSGLLCNKSAWSLGYSVSTQWEEERTHLDTDRTPAPPVARPARASTPTGPDTHDDETPSLDHPHPLVPVAPEDMSSVLPYLLNWLTFAECAKVEAVRRVVAVGARDRLDAFSTGAGVGSRPIRKALACVSVCRPAYTGSPLVPTSCGLTYRQLQTESGVYLLSRNCLDAALYTAPNGDTSVDVVLCMADTRRYVSPPSLGHLSEAPPLDAASLCDWQFPSGAEQAVPARYVVGAPCRLSPELVVTLRVGGVDPSNRPQLVCNTLGAVASPQRSRILALLSSNDTARCLDNRLRRHSASGSSPLAALPSVHRRIPGLSGINTPAFSSGMSLAVVRPVLADVHPSSAKPPLVSAPQTRSQRHARTGGMAKLSSVPHPPAALTPLTSTTSSPTLHRRSRSVVYGESTTHRERERARQKDMIREFLVSGFPCRVAVVRGIIAPGSIRLHPYSTLTSLTVARRIGYSFLVEVSSGATILPFKVTSCRVVPRQPSRVSVSGVPVWGDGEVETVVECQIQLKMDSARAAATLCHIATELTPDTSRVSGRGGASLRRRAYK</sequence>